<organism evidence="1 2">
    <name type="scientific">Nocardia farcinica</name>
    <dbReference type="NCBI Taxonomy" id="37329"/>
    <lineage>
        <taxon>Bacteria</taxon>
        <taxon>Bacillati</taxon>
        <taxon>Actinomycetota</taxon>
        <taxon>Actinomycetes</taxon>
        <taxon>Mycobacteriales</taxon>
        <taxon>Nocardiaceae</taxon>
        <taxon>Nocardia</taxon>
    </lineage>
</organism>
<geneLocation type="plasmid" evidence="1">
    <name>2</name>
</geneLocation>
<evidence type="ECO:0000313" key="1">
    <source>
        <dbReference type="EMBL" id="CRY84275.1"/>
    </source>
</evidence>
<dbReference type="KEGG" id="nfr:ERS450000_05948"/>
<sequence length="90" mass="10149">MNTHTHERTDSIASLEYELECGSSFHVGPHQRADFWIDAHGCDECVMCSKCLEILRTSHADSDRMLGRFKCSLCMVAFPSWMVAVTVVPL</sequence>
<dbReference type="AlphaFoldDB" id="A0A0H5P8U6"/>
<reference evidence="2" key="1">
    <citation type="submission" date="2015-03" db="EMBL/GenBank/DDBJ databases">
        <authorList>
            <consortium name="Pathogen Informatics"/>
        </authorList>
    </citation>
    <scope>NUCLEOTIDE SEQUENCE [LARGE SCALE GENOMIC DNA]</scope>
    <source>
        <strain evidence="2">NCTC11134</strain>
        <plasmid evidence="2">2</plasmid>
    </source>
</reference>
<protein>
    <submittedName>
        <fullName evidence="1">Uncharacterized protein</fullName>
    </submittedName>
</protein>
<dbReference type="Proteomes" id="UP000057820">
    <property type="component" value="Plasmid 2"/>
</dbReference>
<dbReference type="RefSeq" id="WP_060594947.1">
    <property type="nucleotide sequence ID" value="NZ_CP031418.1"/>
</dbReference>
<keyword evidence="1" id="KW-0614">Plasmid</keyword>
<evidence type="ECO:0000313" key="2">
    <source>
        <dbReference type="Proteomes" id="UP000057820"/>
    </source>
</evidence>
<proteinExistence type="predicted"/>
<dbReference type="EMBL" id="LN868939">
    <property type="protein sequence ID" value="CRY84275.1"/>
    <property type="molecule type" value="Genomic_DNA"/>
</dbReference>
<accession>A0A0H5P8U6</accession>
<name>A0A0H5P8U6_NOCFR</name>
<gene>
    <name evidence="1" type="ORF">ERS450000_05948</name>
</gene>